<gene>
    <name evidence="2" type="ORF">AQJ46_12210</name>
</gene>
<reference evidence="2 3" key="1">
    <citation type="submission" date="2015-10" db="EMBL/GenBank/DDBJ databases">
        <title>Draft genome sequence of Streptomyces canus DSM 40017, type strain for the species Streptomyces canus.</title>
        <authorList>
            <person name="Ruckert C."/>
            <person name="Winkler A."/>
            <person name="Kalinowski J."/>
            <person name="Kampfer P."/>
            <person name="Glaeser S."/>
        </authorList>
    </citation>
    <scope>NUCLEOTIDE SEQUENCE [LARGE SCALE GENOMIC DNA]</scope>
    <source>
        <strain evidence="2 3">DSM 40017</strain>
    </source>
</reference>
<dbReference type="AlphaFoldDB" id="A0A124HZY6"/>
<sequence>MADQLQASMDMAYVSAVDDHSNNTPEGRAHMRIRLTAGETVLNATLDDNATARDFASLLPLTLQMNDLLKREKYGHLPRSLTAGGEPRSSYEIGNIAYWSPGPDIAVFYDHDGQSIPDPGIIVLGEIDSGADAFKKYDGTVDVTIESVD</sequence>
<proteinExistence type="predicted"/>
<evidence type="ECO:0000259" key="1">
    <source>
        <dbReference type="Pfam" id="PF18050"/>
    </source>
</evidence>
<dbReference type="EMBL" id="LMWU01000012">
    <property type="protein sequence ID" value="KUN72585.1"/>
    <property type="molecule type" value="Genomic_DNA"/>
</dbReference>
<dbReference type="Pfam" id="PF18050">
    <property type="entry name" value="Cyclophil_like2"/>
    <property type="match status" value="1"/>
</dbReference>
<accession>A0A124HZY6</accession>
<dbReference type="InterPro" id="IPR029000">
    <property type="entry name" value="Cyclophilin-like_dom_sf"/>
</dbReference>
<feature type="domain" description="Cyclophilin-like" evidence="1">
    <location>
        <begin position="35"/>
        <end position="146"/>
    </location>
</feature>
<evidence type="ECO:0000313" key="2">
    <source>
        <dbReference type="EMBL" id="KUN72585.1"/>
    </source>
</evidence>
<name>A0A124HZY6_9ACTN</name>
<organism evidence="2 3">
    <name type="scientific">Streptomyces canus</name>
    <dbReference type="NCBI Taxonomy" id="58343"/>
    <lineage>
        <taxon>Bacteria</taxon>
        <taxon>Bacillati</taxon>
        <taxon>Actinomycetota</taxon>
        <taxon>Actinomycetes</taxon>
        <taxon>Kitasatosporales</taxon>
        <taxon>Streptomycetaceae</taxon>
        <taxon>Streptomyces</taxon>
        <taxon>Streptomyces aurantiacus group</taxon>
    </lineage>
</organism>
<dbReference type="SUPFAM" id="SSF50891">
    <property type="entry name" value="Cyclophilin-like"/>
    <property type="match status" value="1"/>
</dbReference>
<evidence type="ECO:0000313" key="3">
    <source>
        <dbReference type="Proteomes" id="UP000053669"/>
    </source>
</evidence>
<dbReference type="STRING" id="58343.AQJ46_12210"/>
<dbReference type="InterPro" id="IPR041183">
    <property type="entry name" value="Cyclophilin-like"/>
</dbReference>
<protein>
    <recommendedName>
        <fullName evidence="1">Cyclophilin-like domain-containing protein</fullName>
    </recommendedName>
</protein>
<dbReference type="Proteomes" id="UP000053669">
    <property type="component" value="Unassembled WGS sequence"/>
</dbReference>
<comment type="caution">
    <text evidence="2">The sequence shown here is derived from an EMBL/GenBank/DDBJ whole genome shotgun (WGS) entry which is preliminary data.</text>
</comment>
<dbReference type="Gene3D" id="2.40.100.20">
    <property type="match status" value="1"/>
</dbReference>